<dbReference type="RefSeq" id="WP_165403883.1">
    <property type="nucleotide sequence ID" value="NZ_BMHA01000007.1"/>
</dbReference>
<dbReference type="Proteomes" id="UP000650511">
    <property type="component" value="Unassembled WGS sequence"/>
</dbReference>
<gene>
    <name evidence="1" type="ORF">GCM10011354_21480</name>
</gene>
<dbReference type="EMBL" id="BMHA01000007">
    <property type="protein sequence ID" value="GGI06915.1"/>
    <property type="molecule type" value="Genomic_DNA"/>
</dbReference>
<reference evidence="1" key="2">
    <citation type="submission" date="2020-09" db="EMBL/GenBank/DDBJ databases">
        <authorList>
            <person name="Sun Q."/>
            <person name="Zhou Y."/>
        </authorList>
    </citation>
    <scope>NUCLEOTIDE SEQUENCE</scope>
    <source>
        <strain evidence="1">CGMCC 1.14988</strain>
    </source>
</reference>
<sequence length="210" mass="24140">MVRITLDPDEVNQDREFTLVDGRTVLLDEADEHTLREVARQLYTHHSSYASAFAPADETRLDRLRAGEAPLDELAPLHRRVRQLLELQRSPGGRSPRQLDPSVLLQRRIWNSASGVSRPLEELTPTHRRNLLGWLERHSEALAERFAQASLSDAQRALVEPRIPWVLGTPLHQRLEELIAAETSTEQARDEARQVMRKVAFTRQGEWPER</sequence>
<comment type="caution">
    <text evidence="1">The sequence shown here is derived from an EMBL/GenBank/DDBJ whole genome shotgun (WGS) entry which is preliminary data.</text>
</comment>
<reference evidence="1" key="1">
    <citation type="journal article" date="2014" name="Int. J. Syst. Evol. Microbiol.">
        <title>Complete genome sequence of Corynebacterium casei LMG S-19264T (=DSM 44701T), isolated from a smear-ripened cheese.</title>
        <authorList>
            <consortium name="US DOE Joint Genome Institute (JGI-PGF)"/>
            <person name="Walter F."/>
            <person name="Albersmeier A."/>
            <person name="Kalinowski J."/>
            <person name="Ruckert C."/>
        </authorList>
    </citation>
    <scope>NUCLEOTIDE SEQUENCE</scope>
    <source>
        <strain evidence="1">CGMCC 1.14988</strain>
    </source>
</reference>
<accession>A0A8J3EU46</accession>
<evidence type="ECO:0000313" key="2">
    <source>
        <dbReference type="Proteomes" id="UP000650511"/>
    </source>
</evidence>
<evidence type="ECO:0000313" key="1">
    <source>
        <dbReference type="EMBL" id="GGI06915.1"/>
    </source>
</evidence>
<proteinExistence type="predicted"/>
<organism evidence="1 2">
    <name type="scientific">Egicoccus halophilus</name>
    <dbReference type="NCBI Taxonomy" id="1670830"/>
    <lineage>
        <taxon>Bacteria</taxon>
        <taxon>Bacillati</taxon>
        <taxon>Actinomycetota</taxon>
        <taxon>Nitriliruptoria</taxon>
        <taxon>Egicoccales</taxon>
        <taxon>Egicoccaceae</taxon>
        <taxon>Egicoccus</taxon>
    </lineage>
</organism>
<name>A0A8J3EU46_9ACTN</name>
<keyword evidence="2" id="KW-1185">Reference proteome</keyword>
<protein>
    <submittedName>
        <fullName evidence="1">Uncharacterized protein</fullName>
    </submittedName>
</protein>
<dbReference type="AlphaFoldDB" id="A0A8J3EU46"/>